<dbReference type="Proteomes" id="UP001139450">
    <property type="component" value="Unassembled WGS sequence"/>
</dbReference>
<evidence type="ECO:0000313" key="1">
    <source>
        <dbReference type="EMBL" id="MCJ8208584.1"/>
    </source>
</evidence>
<reference evidence="1" key="1">
    <citation type="submission" date="2022-04" db="EMBL/GenBank/DDBJ databases">
        <title>Mucilaginibacter sp. RS28 isolated from freshwater.</title>
        <authorList>
            <person name="Ko S.-R."/>
        </authorList>
    </citation>
    <scope>NUCLEOTIDE SEQUENCE</scope>
    <source>
        <strain evidence="1">RS28</strain>
    </source>
</reference>
<comment type="caution">
    <text evidence="1">The sequence shown here is derived from an EMBL/GenBank/DDBJ whole genome shotgun (WGS) entry which is preliminary data.</text>
</comment>
<evidence type="ECO:0000313" key="2">
    <source>
        <dbReference type="Proteomes" id="UP001139450"/>
    </source>
</evidence>
<dbReference type="EMBL" id="JALJEJ010000001">
    <property type="protein sequence ID" value="MCJ8208584.1"/>
    <property type="molecule type" value="Genomic_DNA"/>
</dbReference>
<sequence length="125" mass="13293">MATNTNTINVTACDNELIILAYQWGGSFELMRILSGNTNPVNVNINIANGQYSGPIVLNGVNSALSGTYDVYLSPGSYSLLLMGVNWGGPQQFTIAFNGQTYSLPYSQNGDGLVYNSAPIAFTVA</sequence>
<gene>
    <name evidence="1" type="ORF">MUY27_02615</name>
</gene>
<dbReference type="RefSeq" id="WP_245128412.1">
    <property type="nucleotide sequence ID" value="NZ_JALJEJ010000001.1"/>
</dbReference>
<protein>
    <submittedName>
        <fullName evidence="1">Uncharacterized protein</fullName>
    </submittedName>
</protein>
<organism evidence="1 2">
    <name type="scientific">Mucilaginibacter straminoryzae</name>
    <dbReference type="NCBI Taxonomy" id="2932774"/>
    <lineage>
        <taxon>Bacteria</taxon>
        <taxon>Pseudomonadati</taxon>
        <taxon>Bacteroidota</taxon>
        <taxon>Sphingobacteriia</taxon>
        <taxon>Sphingobacteriales</taxon>
        <taxon>Sphingobacteriaceae</taxon>
        <taxon>Mucilaginibacter</taxon>
    </lineage>
</organism>
<accession>A0A9X1WZV6</accession>
<proteinExistence type="predicted"/>
<name>A0A9X1WZV6_9SPHI</name>
<keyword evidence="2" id="KW-1185">Reference proteome</keyword>
<dbReference type="AlphaFoldDB" id="A0A9X1WZV6"/>